<dbReference type="InterPro" id="IPR002586">
    <property type="entry name" value="CobQ/CobB/MinD/ParA_Nub-bd_dom"/>
</dbReference>
<dbReference type="PANTHER" id="PTHR13696:SF52">
    <property type="entry name" value="PARA FAMILY PROTEIN CT_582"/>
    <property type="match status" value="1"/>
</dbReference>
<organism evidence="2 3">
    <name type="scientific">Acerihabitans arboris</name>
    <dbReference type="NCBI Taxonomy" id="2691583"/>
    <lineage>
        <taxon>Bacteria</taxon>
        <taxon>Pseudomonadati</taxon>
        <taxon>Pseudomonadota</taxon>
        <taxon>Gammaproteobacteria</taxon>
        <taxon>Enterobacterales</taxon>
        <taxon>Pectobacteriaceae</taxon>
        <taxon>Acerihabitans</taxon>
    </lineage>
</organism>
<evidence type="ECO:0000313" key="2">
    <source>
        <dbReference type="EMBL" id="NDL63762.1"/>
    </source>
</evidence>
<evidence type="ECO:0000313" key="3">
    <source>
        <dbReference type="Proteomes" id="UP000461443"/>
    </source>
</evidence>
<protein>
    <submittedName>
        <fullName evidence="2">AAA family ATPase</fullName>
    </submittedName>
</protein>
<dbReference type="PANTHER" id="PTHR13696">
    <property type="entry name" value="P-LOOP CONTAINING NUCLEOSIDE TRIPHOSPHATE HYDROLASE"/>
    <property type="match status" value="1"/>
</dbReference>
<dbReference type="NCBIfam" id="NF047398">
    <property type="entry name" value="AAA_KGGVGR"/>
    <property type="match status" value="1"/>
</dbReference>
<dbReference type="RefSeq" id="WP_162366482.1">
    <property type="nucleotide sequence ID" value="NZ_WUBS01000009.1"/>
</dbReference>
<comment type="caution">
    <text evidence="2">The sequence shown here is derived from an EMBL/GenBank/DDBJ whole genome shotgun (WGS) entry which is preliminary data.</text>
</comment>
<accession>A0A845SK49</accession>
<dbReference type="AlphaFoldDB" id="A0A845SK49"/>
<dbReference type="EMBL" id="WUBS01000009">
    <property type="protein sequence ID" value="NDL63762.1"/>
    <property type="molecule type" value="Genomic_DNA"/>
</dbReference>
<keyword evidence="3" id="KW-1185">Reference proteome</keyword>
<gene>
    <name evidence="2" type="ORF">GRH90_13515</name>
</gene>
<feature type="domain" description="CobQ/CobB/MinD/ParA nucleotide binding" evidence="1">
    <location>
        <begin position="133"/>
        <end position="372"/>
    </location>
</feature>
<dbReference type="Proteomes" id="UP000461443">
    <property type="component" value="Unassembled WGS sequence"/>
</dbReference>
<evidence type="ECO:0000259" key="1">
    <source>
        <dbReference type="Pfam" id="PF01656"/>
    </source>
</evidence>
<name>A0A845SK49_9GAMM</name>
<reference evidence="2 3" key="2">
    <citation type="submission" date="2020-02" db="EMBL/GenBank/DDBJ databases">
        <title>The new genus of Enterobacteriales.</title>
        <authorList>
            <person name="Kim I.S."/>
        </authorList>
    </citation>
    <scope>NUCLEOTIDE SEQUENCE [LARGE SCALE GENOMIC DNA]</scope>
    <source>
        <strain evidence="2 3">SAP-6</strain>
    </source>
</reference>
<dbReference type="Gene3D" id="3.40.50.300">
    <property type="entry name" value="P-loop containing nucleotide triphosphate hydrolases"/>
    <property type="match status" value="1"/>
</dbReference>
<sequence>MKNIYFDNSLPLFAKFIQKELGSEYLKNNFFLRDATGVLSFIVLDFRITSDKRVKLSKKIARLLGNYVGHDGFALTTADELFDDTLKDISIASEVKIESTEFTGSVLLFERRLIGADWLRDPKKNLSPKTAKIVFSSVKGGVGRSTALCVVAAALSRSGKRVLAIDMDLEAPGLGNMLLKEDVLPIYGLLDYFVEKNLYELGADFFIDIMGPSWISQGRGRVDVVPALGRNCLEYPQNVLSKIARAYLSKNSDGIIKSFMDYMDDLIGFFSLSGNYDVILIDARSGLHETTASAMVGLNADIFCFGIDQPQTITGYELLFSHLSTFSKNNISWANKLHFVHAKAQEKSKEREKFSQLIEQKIIDYFIDKMPENDIDVSSLKDTFEMDWNEADTQLLTDIENIDIDDKINPVIPILDDNRFQNFNPLADSDSLSESVYTVTFGPLLERVRTIVSESIVDDNFNE</sequence>
<dbReference type="Pfam" id="PF01656">
    <property type="entry name" value="CbiA"/>
    <property type="match status" value="1"/>
</dbReference>
<dbReference type="InterPro" id="IPR050678">
    <property type="entry name" value="DNA_Partitioning_ATPase"/>
</dbReference>
<reference evidence="2 3" key="1">
    <citation type="submission" date="2019-12" db="EMBL/GenBank/DDBJ databases">
        <authorList>
            <person name="Lee S.D."/>
        </authorList>
    </citation>
    <scope>NUCLEOTIDE SEQUENCE [LARGE SCALE GENOMIC DNA]</scope>
    <source>
        <strain evidence="2 3">SAP-6</strain>
    </source>
</reference>
<dbReference type="SUPFAM" id="SSF52540">
    <property type="entry name" value="P-loop containing nucleoside triphosphate hydrolases"/>
    <property type="match status" value="1"/>
</dbReference>
<dbReference type="InterPro" id="IPR027417">
    <property type="entry name" value="P-loop_NTPase"/>
</dbReference>
<proteinExistence type="predicted"/>